<gene>
    <name evidence="1" type="ORF">E0F26_00740</name>
</gene>
<sequence>MCARCFHLFFSAGRVHDGWRCYQNMQARKGQMR</sequence>
<proteinExistence type="predicted"/>
<protein>
    <submittedName>
        <fullName evidence="1">Uncharacterized protein</fullName>
    </submittedName>
</protein>
<dbReference type="EMBL" id="CP036501">
    <property type="protein sequence ID" value="UZP75514.1"/>
    <property type="molecule type" value="Genomic_DNA"/>
</dbReference>
<organism evidence="1 2">
    <name type="scientific">Candidatus Paraluminiphilus aquimaris</name>
    <dbReference type="NCBI Taxonomy" id="2518994"/>
    <lineage>
        <taxon>Bacteria</taxon>
        <taxon>Pseudomonadati</taxon>
        <taxon>Pseudomonadota</taxon>
        <taxon>Gammaproteobacteria</taxon>
        <taxon>Cellvibrionales</taxon>
        <taxon>Halieaceae</taxon>
        <taxon>Candidatus Paraluminiphilus</taxon>
    </lineage>
</organism>
<keyword evidence="2" id="KW-1185">Reference proteome</keyword>
<accession>A0ABY6Q888</accession>
<evidence type="ECO:0000313" key="1">
    <source>
        <dbReference type="EMBL" id="UZP75514.1"/>
    </source>
</evidence>
<evidence type="ECO:0000313" key="2">
    <source>
        <dbReference type="Proteomes" id="UP001317963"/>
    </source>
</evidence>
<dbReference type="Proteomes" id="UP001317963">
    <property type="component" value="Chromosome"/>
</dbReference>
<name>A0ABY6Q888_9GAMM</name>
<reference evidence="1 2" key="1">
    <citation type="submission" date="2019-02" db="EMBL/GenBank/DDBJ databases">
        <title>Halieaceae_genomes.</title>
        <authorList>
            <person name="Li S.-H."/>
        </authorList>
    </citation>
    <scope>NUCLEOTIDE SEQUENCE [LARGE SCALE GENOMIC DNA]</scope>
    <source>
        <strain evidence="1 2">JH123</strain>
    </source>
</reference>